<dbReference type="GO" id="GO:0004386">
    <property type="term" value="F:helicase activity"/>
    <property type="evidence" value="ECO:0007669"/>
    <property type="project" value="UniProtKB-KW"/>
</dbReference>
<dbReference type="InterPro" id="IPR014001">
    <property type="entry name" value="Helicase_ATP-bd"/>
</dbReference>
<dbReference type="Pfam" id="PF12419">
    <property type="entry name" value="DUF3670"/>
    <property type="match status" value="1"/>
</dbReference>
<dbReference type="Pfam" id="PF00176">
    <property type="entry name" value="SNF2-rel_dom"/>
    <property type="match status" value="1"/>
</dbReference>
<dbReference type="SUPFAM" id="SSF52540">
    <property type="entry name" value="P-loop containing nucleoside triphosphate hydrolases"/>
    <property type="match status" value="2"/>
</dbReference>
<evidence type="ECO:0000259" key="2">
    <source>
        <dbReference type="PROSITE" id="PS51192"/>
    </source>
</evidence>
<keyword evidence="5" id="KW-1185">Reference proteome</keyword>
<dbReference type="PANTHER" id="PTHR45629:SF7">
    <property type="entry name" value="DNA EXCISION REPAIR PROTEIN ERCC-6-RELATED"/>
    <property type="match status" value="1"/>
</dbReference>
<dbReference type="PANTHER" id="PTHR45629">
    <property type="entry name" value="SNF2/RAD54 FAMILY MEMBER"/>
    <property type="match status" value="1"/>
</dbReference>
<dbReference type="SMART" id="SM00487">
    <property type="entry name" value="DEXDc"/>
    <property type="match status" value="1"/>
</dbReference>
<evidence type="ECO:0000256" key="1">
    <source>
        <dbReference type="ARBA" id="ARBA00022801"/>
    </source>
</evidence>
<feature type="domain" description="Helicase C-terminal" evidence="3">
    <location>
        <begin position="779"/>
        <end position="939"/>
    </location>
</feature>
<dbReference type="PROSITE" id="PS51192">
    <property type="entry name" value="HELICASE_ATP_BIND_1"/>
    <property type="match status" value="1"/>
</dbReference>
<sequence>MMKGFSAARPIVVDGYWNGSGIVLQAEDAGELEARLKDLLFAWHVPSWYGADIDYVESDPTRKAKPMLLRPLTALDYLLSPRPVRMLSLGWSSQAQELRAGAIRIREALESGGFEPDWSRWTDGARGWRFRDEAGRTAEAPSWLSAWLGACVEQLLDEDAGAQAAWSGLARALGPALERRSPDEEDWYIGLGLKQDRFPFRIALQLAEPGDDGVWRLRAALRGRAADAGWIPLERGARPGSWRPAAGSELSLPEEWLPLLEERLAKEEGKWRTALPDWSGDDEMVKRELADEEAWRFLEQASLQLLDAGAAVLLPGWWESVRKRRVRLKAKLRSAAGSAEQPMFGLSQIVQFDWKLALGGADLSEEEFMQLAAQNKRLMKIDGEWVHLHPEDITRIRSWIKKNGGKKGLSFREIMQMHLQGGIVLNEEAEEGEELLKAEVELNAHLEQLMNRLQDTSELPLVDVPDSFRGQLRPYQHQGVSWLAFLRRFGLGATLADDMGLGKTIQFTAYLLHVKESGAAAGEPARPSLLICPTSVIGNWEKELQRFAPGLEVRLHYGPRRARGKEAFQEFAAGADLVITSYALTSLDEEELSGFEWESLCLDEAQNIKNVYTKQSSAIRGLPSRHRIALTGTPMENRLSELWSIYDFANPGYLGTLPEFRRAVILPIERDRDAERIASLQRRIKPFMLRRLKKDPAIQLSLPEKNEGQVYVTLTAEQGALYETIVSELLEKLDTLAPMQRRGLILASITRLKQVCDHPALLLGEDAATGDWSPERSAKLMRLVEMCEEIAAEGERALIFTQFVDMGAALQRLLEKRLALPVPYLHGGVPKARRDEMIEAFQDPERPHGAFVLSLKAGGTGLNLTEANHVFHFDRWWNPAVENQATDRAFRIGQRRQVQVHKFVALGTLEERIHEMIERKQSLSEQVVSQSEQWITELSNEELREIFTLRKEWLES</sequence>
<keyword evidence="4" id="KW-0347">Helicase</keyword>
<reference evidence="4 5" key="1">
    <citation type="submission" date="2017-05" db="EMBL/GenBank/DDBJ databases">
        <title>Functional genome analysis of Paenibacillus pasadenensis strain R16: insights on endophytic life style and antifungal activity.</title>
        <authorList>
            <person name="Passera A."/>
            <person name="Marcolungo L."/>
            <person name="Casati P."/>
            <person name="Brasca M."/>
            <person name="Quaglino F."/>
            <person name="Delledonne M."/>
        </authorList>
    </citation>
    <scope>NUCLEOTIDE SEQUENCE [LARGE SCALE GENOMIC DNA]</scope>
    <source>
        <strain evidence="4 5">R16</strain>
    </source>
</reference>
<dbReference type="InterPro" id="IPR049730">
    <property type="entry name" value="SNF2/RAD54-like_C"/>
</dbReference>
<organism evidence="4 5">
    <name type="scientific">Paenibacillus pasadenensis</name>
    <dbReference type="NCBI Taxonomy" id="217090"/>
    <lineage>
        <taxon>Bacteria</taxon>
        <taxon>Bacillati</taxon>
        <taxon>Bacillota</taxon>
        <taxon>Bacilli</taxon>
        <taxon>Bacillales</taxon>
        <taxon>Paenibacillaceae</taxon>
        <taxon>Paenibacillus</taxon>
    </lineage>
</organism>
<comment type="caution">
    <text evidence="4">The sequence shown here is derived from an EMBL/GenBank/DDBJ whole genome shotgun (WGS) entry which is preliminary data.</text>
</comment>
<dbReference type="Proteomes" id="UP000234789">
    <property type="component" value="Unassembled WGS sequence"/>
</dbReference>
<dbReference type="Gene3D" id="3.40.50.300">
    <property type="entry name" value="P-loop containing nucleotide triphosphate hydrolases"/>
    <property type="match status" value="1"/>
</dbReference>
<dbReference type="FunFam" id="3.40.50.300:FF:000533">
    <property type="entry name" value="Helicase, Snf2 family"/>
    <property type="match status" value="1"/>
</dbReference>
<dbReference type="InterPro" id="IPR022138">
    <property type="entry name" value="DUF3670"/>
</dbReference>
<proteinExistence type="predicted"/>
<dbReference type="AlphaFoldDB" id="A0A2N5N4G6"/>
<evidence type="ECO:0000313" key="4">
    <source>
        <dbReference type="EMBL" id="PLT45202.1"/>
    </source>
</evidence>
<protein>
    <submittedName>
        <fullName evidence="4">Helicase, SNF2/RAD54 family</fullName>
    </submittedName>
</protein>
<keyword evidence="4" id="KW-0067">ATP-binding</keyword>
<dbReference type="GO" id="GO:0005524">
    <property type="term" value="F:ATP binding"/>
    <property type="evidence" value="ECO:0007669"/>
    <property type="project" value="InterPro"/>
</dbReference>
<dbReference type="EMBL" id="NFEZ01000004">
    <property type="protein sequence ID" value="PLT45202.1"/>
    <property type="molecule type" value="Genomic_DNA"/>
</dbReference>
<dbReference type="Gene3D" id="3.40.50.10810">
    <property type="entry name" value="Tandem AAA-ATPase domain"/>
    <property type="match status" value="1"/>
</dbReference>
<dbReference type="InterPro" id="IPR050496">
    <property type="entry name" value="SNF2_RAD54_helicase_repair"/>
</dbReference>
<dbReference type="GO" id="GO:0015616">
    <property type="term" value="F:DNA translocase activity"/>
    <property type="evidence" value="ECO:0007669"/>
    <property type="project" value="TreeGrafter"/>
</dbReference>
<dbReference type="InterPro" id="IPR000330">
    <property type="entry name" value="SNF2_N"/>
</dbReference>
<dbReference type="SMART" id="SM00490">
    <property type="entry name" value="HELICc"/>
    <property type="match status" value="1"/>
</dbReference>
<dbReference type="PROSITE" id="PS51194">
    <property type="entry name" value="HELICASE_CTER"/>
    <property type="match status" value="1"/>
</dbReference>
<evidence type="ECO:0000259" key="3">
    <source>
        <dbReference type="PROSITE" id="PS51194"/>
    </source>
</evidence>
<name>A0A2N5N4G6_9BACL</name>
<keyword evidence="1" id="KW-0378">Hydrolase</keyword>
<evidence type="ECO:0000313" key="5">
    <source>
        <dbReference type="Proteomes" id="UP000234789"/>
    </source>
</evidence>
<dbReference type="GO" id="GO:0016787">
    <property type="term" value="F:hydrolase activity"/>
    <property type="evidence" value="ECO:0007669"/>
    <property type="project" value="UniProtKB-KW"/>
</dbReference>
<dbReference type="InterPro" id="IPR001650">
    <property type="entry name" value="Helicase_C-like"/>
</dbReference>
<dbReference type="InterPro" id="IPR038718">
    <property type="entry name" value="SNF2-like_sf"/>
</dbReference>
<feature type="domain" description="Helicase ATP-binding" evidence="2">
    <location>
        <begin position="484"/>
        <end position="652"/>
    </location>
</feature>
<dbReference type="InterPro" id="IPR027417">
    <property type="entry name" value="P-loop_NTPase"/>
</dbReference>
<gene>
    <name evidence="4" type="ORF">B8V81_3633</name>
</gene>
<accession>A0A2N5N4G6</accession>
<dbReference type="CDD" id="cd18012">
    <property type="entry name" value="DEXQc_arch_SWI2_SNF2"/>
    <property type="match status" value="1"/>
</dbReference>
<keyword evidence="4" id="KW-0547">Nucleotide-binding</keyword>
<dbReference type="Pfam" id="PF00271">
    <property type="entry name" value="Helicase_C"/>
    <property type="match status" value="1"/>
</dbReference>
<dbReference type="CDD" id="cd18793">
    <property type="entry name" value="SF2_C_SNF"/>
    <property type="match status" value="1"/>
</dbReference>